<dbReference type="GO" id="GO:0005524">
    <property type="term" value="F:ATP binding"/>
    <property type="evidence" value="ECO:0007669"/>
    <property type="project" value="UniProtKB-KW"/>
</dbReference>
<dbReference type="AlphaFoldDB" id="A0AAV3X9W8"/>
<evidence type="ECO:0000256" key="9">
    <source>
        <dbReference type="ARBA" id="ARBA00022840"/>
    </source>
</evidence>
<comment type="subcellular location">
    <subcellularLocation>
        <location evidence="2">Membrane</location>
    </subcellularLocation>
</comment>
<dbReference type="InterPro" id="IPR036890">
    <property type="entry name" value="HATPase_C_sf"/>
</dbReference>
<dbReference type="InterPro" id="IPR029016">
    <property type="entry name" value="GAF-like_dom_sf"/>
</dbReference>
<dbReference type="Pfam" id="PF00072">
    <property type="entry name" value="Response_reg"/>
    <property type="match status" value="3"/>
</dbReference>
<keyword evidence="15" id="KW-0175">Coiled coil</keyword>
<dbReference type="Gene3D" id="3.30.450.20">
    <property type="entry name" value="PAS domain"/>
    <property type="match status" value="1"/>
</dbReference>
<reference evidence="18" key="1">
    <citation type="submission" date="2019-10" db="EMBL/GenBank/DDBJ databases">
        <title>Draft genome sequece of Microseira wollei NIES-4236.</title>
        <authorList>
            <person name="Yamaguchi H."/>
            <person name="Suzuki S."/>
            <person name="Kawachi M."/>
        </authorList>
    </citation>
    <scope>NUCLEOTIDE SEQUENCE</scope>
    <source>
        <strain evidence="18">NIES-4236</strain>
    </source>
</reference>
<gene>
    <name evidence="18" type="ORF">MiSe_44030</name>
</gene>
<dbReference type="InterPro" id="IPR003594">
    <property type="entry name" value="HATPase_dom"/>
</dbReference>
<feature type="domain" description="Response regulatory" evidence="17">
    <location>
        <begin position="714"/>
        <end position="828"/>
    </location>
</feature>
<dbReference type="CDD" id="cd16922">
    <property type="entry name" value="HATPase_EvgS-ArcB-TorS-like"/>
    <property type="match status" value="1"/>
</dbReference>
<dbReference type="InterPro" id="IPR036097">
    <property type="entry name" value="HisK_dim/P_sf"/>
</dbReference>
<evidence type="ECO:0000256" key="3">
    <source>
        <dbReference type="ARBA" id="ARBA00006402"/>
    </source>
</evidence>
<protein>
    <recommendedName>
        <fullName evidence="13">Circadian input-output histidine kinase CikA</fullName>
        <ecNumber evidence="4">2.7.13.3</ecNumber>
    </recommendedName>
</protein>
<evidence type="ECO:0000256" key="1">
    <source>
        <dbReference type="ARBA" id="ARBA00000085"/>
    </source>
</evidence>
<dbReference type="Gene3D" id="3.40.50.2300">
    <property type="match status" value="3"/>
</dbReference>
<dbReference type="FunFam" id="3.30.565.10:FF:000010">
    <property type="entry name" value="Sensor histidine kinase RcsC"/>
    <property type="match status" value="1"/>
</dbReference>
<keyword evidence="9" id="KW-0067">ATP-binding</keyword>
<feature type="coiled-coil region" evidence="15">
    <location>
        <begin position="121"/>
        <end position="164"/>
    </location>
</feature>
<dbReference type="PANTHER" id="PTHR43047:SF63">
    <property type="entry name" value="HISTIDINE KINASE"/>
    <property type="match status" value="1"/>
</dbReference>
<evidence type="ECO:0000313" key="18">
    <source>
        <dbReference type="EMBL" id="GET39632.1"/>
    </source>
</evidence>
<dbReference type="PANTHER" id="PTHR43047">
    <property type="entry name" value="TWO-COMPONENT HISTIDINE PROTEIN KINASE"/>
    <property type="match status" value="1"/>
</dbReference>
<dbReference type="InterPro" id="IPR003661">
    <property type="entry name" value="HisK_dim/P_dom"/>
</dbReference>
<dbReference type="EC" id="2.7.13.3" evidence="4"/>
<evidence type="ECO:0000313" key="19">
    <source>
        <dbReference type="Proteomes" id="UP001050975"/>
    </source>
</evidence>
<evidence type="ECO:0000256" key="11">
    <source>
        <dbReference type="ARBA" id="ARBA00023136"/>
    </source>
</evidence>
<dbReference type="InterPro" id="IPR001789">
    <property type="entry name" value="Sig_transdc_resp-reg_receiver"/>
</dbReference>
<dbReference type="Pfam" id="PF02518">
    <property type="entry name" value="HATPase_c"/>
    <property type="match status" value="1"/>
</dbReference>
<evidence type="ECO:0000256" key="15">
    <source>
        <dbReference type="SAM" id="Coils"/>
    </source>
</evidence>
<dbReference type="CDD" id="cd00082">
    <property type="entry name" value="HisKA"/>
    <property type="match status" value="1"/>
</dbReference>
<organism evidence="18 19">
    <name type="scientific">Microseira wollei NIES-4236</name>
    <dbReference type="NCBI Taxonomy" id="2530354"/>
    <lineage>
        <taxon>Bacteria</taxon>
        <taxon>Bacillati</taxon>
        <taxon>Cyanobacteriota</taxon>
        <taxon>Cyanophyceae</taxon>
        <taxon>Oscillatoriophycideae</taxon>
        <taxon>Aerosakkonematales</taxon>
        <taxon>Aerosakkonemataceae</taxon>
        <taxon>Microseira</taxon>
    </lineage>
</organism>
<name>A0AAV3X9W8_9CYAN</name>
<dbReference type="GO" id="GO:0000155">
    <property type="term" value="F:phosphorelay sensor kinase activity"/>
    <property type="evidence" value="ECO:0007669"/>
    <property type="project" value="InterPro"/>
</dbReference>
<dbReference type="Proteomes" id="UP001050975">
    <property type="component" value="Unassembled WGS sequence"/>
</dbReference>
<dbReference type="GO" id="GO:0005886">
    <property type="term" value="C:plasma membrane"/>
    <property type="evidence" value="ECO:0007669"/>
    <property type="project" value="TreeGrafter"/>
</dbReference>
<evidence type="ECO:0000256" key="8">
    <source>
        <dbReference type="ARBA" id="ARBA00022777"/>
    </source>
</evidence>
<dbReference type="InterPro" id="IPR004358">
    <property type="entry name" value="Sig_transdc_His_kin-like_C"/>
</dbReference>
<keyword evidence="12" id="KW-0131">Cell cycle</keyword>
<feature type="modified residue" description="4-aspartylphosphate" evidence="14">
    <location>
        <position position="764"/>
    </location>
</feature>
<sequence length="965" mass="107550">MNNQFIATEKANILIVDDTLENLRLLSNMLTQEGYKVRGVPKGQKAIATAQLAPPDLILLDIMMPEMDGFEVCQQLKAEEKTRDIPVIFLSALNDTLDKIKAFSVGGVDYITKPFHVEEVLARVENQLRLRSLQKQLLEQNTILQKQIRERQVLEKRLRDSEAEMRGFFEAMSDIVLFINGEDNSIKIAPTNPDRFYPPDTDILGQTIELFSGEKAEIFNSKIKQAREIQQPINFEYSLELENQQIWFIASIAPTSENTVVWVARDISDRILAEAAQKRRAIIDNLLGNISRAFLDQDIDTAIDFTLSKIGEYTGSDRSYIIRFCDQQKYLSMTHEWCAKTAVPPTQLLQEIPCETFPWMYEQLLLGKTVLISDVDNLPPEAVADKTALTRLSTRSLINIPLLHRNQLVGCIGLVTVHAAKQWTEEEINLLKLVGEIVAIGLARNDAEIERQQAAAAAFAASKAKSEFLANMSHELRTPLTAILGLSEVLREETFGPLTAKQHQKLATIEQSGQHLLELINDVLDLSKIEAGKMELQLAPTDISGLCNASLAFVRQQAHQKRIQLTCQVPPQIGKIEIDERRMRQVLINLLSNSVKFTPEGGAVWLEVQADREREIVQFSVVDTGIGIAPQDINKLFRPFVQLEGALNRRYAGTGLGLALVRQVVELHGGSISLESEVGKGSRFTVSVPWRQKSEAIAHQESCISYPYCFNLNQVLIVEDSAPAAEQVAHYLLELGVKNYTIHSLGTGTTAAALQLNPDAIILDLQLPDRSGWDVLAQLRSEQKTQHIPILIVSVADEPARTGDLGVCEYLVKPFSRHQFQLALRKLIAKRDATDNPKPAAETTPLILLAEDSETTIYTIVEYLEVKGYRMATALNGIQAVQMTKQLKPDLVLMDIQIPEMDGLEATRQIRADGEIAATPIIALTSLALPGDREKCLEAGATEYLTKPVSLKKLTEAIAQFVVRS</sequence>
<evidence type="ECO:0000256" key="2">
    <source>
        <dbReference type="ARBA" id="ARBA00004370"/>
    </source>
</evidence>
<dbReference type="InterPro" id="IPR035965">
    <property type="entry name" value="PAS-like_dom_sf"/>
</dbReference>
<dbReference type="SMART" id="SM00065">
    <property type="entry name" value="GAF"/>
    <property type="match status" value="1"/>
</dbReference>
<dbReference type="Gene3D" id="1.10.287.130">
    <property type="match status" value="1"/>
</dbReference>
<dbReference type="PROSITE" id="PS50109">
    <property type="entry name" value="HIS_KIN"/>
    <property type="match status" value="1"/>
</dbReference>
<feature type="modified residue" description="4-aspartylphosphate" evidence="14">
    <location>
        <position position="61"/>
    </location>
</feature>
<evidence type="ECO:0000259" key="17">
    <source>
        <dbReference type="PROSITE" id="PS50110"/>
    </source>
</evidence>
<dbReference type="GO" id="GO:0009927">
    <property type="term" value="F:histidine phosphotransfer kinase activity"/>
    <property type="evidence" value="ECO:0007669"/>
    <property type="project" value="TreeGrafter"/>
</dbReference>
<dbReference type="PRINTS" id="PR00344">
    <property type="entry name" value="BCTRLSENSOR"/>
</dbReference>
<dbReference type="SMART" id="SM00388">
    <property type="entry name" value="HisKA"/>
    <property type="match status" value="1"/>
</dbReference>
<keyword evidence="8 18" id="KW-0418">Kinase</keyword>
<dbReference type="FunFam" id="1.10.287.130:FF:000038">
    <property type="entry name" value="Sensory transduction histidine kinase"/>
    <property type="match status" value="1"/>
</dbReference>
<evidence type="ECO:0000256" key="4">
    <source>
        <dbReference type="ARBA" id="ARBA00012438"/>
    </source>
</evidence>
<keyword evidence="10" id="KW-0902">Two-component regulatory system</keyword>
<accession>A0AAV3X9W8</accession>
<evidence type="ECO:0000256" key="6">
    <source>
        <dbReference type="ARBA" id="ARBA00022679"/>
    </source>
</evidence>
<dbReference type="SMART" id="SM00387">
    <property type="entry name" value="HATPase_c"/>
    <property type="match status" value="1"/>
</dbReference>
<dbReference type="Pfam" id="PF01590">
    <property type="entry name" value="GAF"/>
    <property type="match status" value="1"/>
</dbReference>
<dbReference type="SUPFAM" id="SSF55785">
    <property type="entry name" value="PYP-like sensor domain (PAS domain)"/>
    <property type="match status" value="1"/>
</dbReference>
<dbReference type="SUPFAM" id="SSF47384">
    <property type="entry name" value="Homodimeric domain of signal transducing histidine kinase"/>
    <property type="match status" value="1"/>
</dbReference>
<dbReference type="SUPFAM" id="SSF55874">
    <property type="entry name" value="ATPase domain of HSP90 chaperone/DNA topoisomerase II/histidine kinase"/>
    <property type="match status" value="1"/>
</dbReference>
<feature type="domain" description="Response regulatory" evidence="17">
    <location>
        <begin position="12"/>
        <end position="128"/>
    </location>
</feature>
<dbReference type="InterPro" id="IPR005467">
    <property type="entry name" value="His_kinase_dom"/>
</dbReference>
<evidence type="ECO:0000256" key="13">
    <source>
        <dbReference type="ARBA" id="ARBA00074306"/>
    </source>
</evidence>
<proteinExistence type="inferred from homology"/>
<dbReference type="SUPFAM" id="SSF55781">
    <property type="entry name" value="GAF domain-like"/>
    <property type="match status" value="1"/>
</dbReference>
<dbReference type="RefSeq" id="WP_307731506.1">
    <property type="nucleotide sequence ID" value="NZ_BLAY01000070.1"/>
</dbReference>
<feature type="modified residue" description="4-aspartylphosphate" evidence="14">
    <location>
        <position position="895"/>
    </location>
</feature>
<comment type="similarity">
    <text evidence="3">In the N-terminal section; belongs to the phytochrome family.</text>
</comment>
<dbReference type="InterPro" id="IPR003018">
    <property type="entry name" value="GAF"/>
</dbReference>
<dbReference type="PROSITE" id="PS50110">
    <property type="entry name" value="RESPONSE_REGULATORY"/>
    <property type="match status" value="3"/>
</dbReference>
<dbReference type="Gene3D" id="3.30.565.10">
    <property type="entry name" value="Histidine kinase-like ATPase, C-terminal domain"/>
    <property type="match status" value="1"/>
</dbReference>
<evidence type="ECO:0000256" key="5">
    <source>
        <dbReference type="ARBA" id="ARBA00022553"/>
    </source>
</evidence>
<dbReference type="Pfam" id="PF00512">
    <property type="entry name" value="HisKA"/>
    <property type="match status" value="1"/>
</dbReference>
<keyword evidence="6" id="KW-0808">Transferase</keyword>
<evidence type="ECO:0000256" key="12">
    <source>
        <dbReference type="ARBA" id="ARBA00023306"/>
    </source>
</evidence>
<dbReference type="CDD" id="cd00156">
    <property type="entry name" value="REC"/>
    <property type="match status" value="1"/>
</dbReference>
<comment type="catalytic activity">
    <reaction evidence="1">
        <text>ATP + protein L-histidine = ADP + protein N-phospho-L-histidine.</text>
        <dbReference type="EC" id="2.7.13.3"/>
    </reaction>
</comment>
<comment type="caution">
    <text evidence="18">The sequence shown here is derived from an EMBL/GenBank/DDBJ whole genome shotgun (WGS) entry which is preliminary data.</text>
</comment>
<dbReference type="CDD" id="cd19920">
    <property type="entry name" value="REC_PA4781-like"/>
    <property type="match status" value="1"/>
</dbReference>
<dbReference type="EMBL" id="BLAY01000070">
    <property type="protein sequence ID" value="GET39632.1"/>
    <property type="molecule type" value="Genomic_DNA"/>
</dbReference>
<keyword evidence="19" id="KW-1185">Reference proteome</keyword>
<dbReference type="CDD" id="cd17546">
    <property type="entry name" value="REC_hyHK_CKI1_RcsC-like"/>
    <property type="match status" value="1"/>
</dbReference>
<keyword evidence="7" id="KW-0547">Nucleotide-binding</keyword>
<dbReference type="InterPro" id="IPR011006">
    <property type="entry name" value="CheY-like_superfamily"/>
</dbReference>
<keyword evidence="5 14" id="KW-0597">Phosphoprotein</keyword>
<dbReference type="SUPFAM" id="SSF52172">
    <property type="entry name" value="CheY-like"/>
    <property type="match status" value="3"/>
</dbReference>
<dbReference type="SMART" id="SM00448">
    <property type="entry name" value="REC"/>
    <property type="match status" value="3"/>
</dbReference>
<evidence type="ECO:0000256" key="10">
    <source>
        <dbReference type="ARBA" id="ARBA00023012"/>
    </source>
</evidence>
<evidence type="ECO:0000256" key="14">
    <source>
        <dbReference type="PROSITE-ProRule" id="PRU00169"/>
    </source>
</evidence>
<feature type="domain" description="Response regulatory" evidence="17">
    <location>
        <begin position="846"/>
        <end position="962"/>
    </location>
</feature>
<dbReference type="Gene3D" id="3.30.450.40">
    <property type="match status" value="1"/>
</dbReference>
<feature type="domain" description="Histidine kinase" evidence="16">
    <location>
        <begin position="471"/>
        <end position="692"/>
    </location>
</feature>
<evidence type="ECO:0000256" key="7">
    <source>
        <dbReference type="ARBA" id="ARBA00022741"/>
    </source>
</evidence>
<keyword evidence="11" id="KW-0472">Membrane</keyword>
<evidence type="ECO:0000259" key="16">
    <source>
        <dbReference type="PROSITE" id="PS50109"/>
    </source>
</evidence>